<evidence type="ECO:0000313" key="2">
    <source>
        <dbReference type="EMBL" id="GCL41822.1"/>
    </source>
</evidence>
<organism evidence="2 3">
    <name type="scientific">Dolichospermum planctonicum</name>
    <dbReference type="NCBI Taxonomy" id="136072"/>
    <lineage>
        <taxon>Bacteria</taxon>
        <taxon>Bacillati</taxon>
        <taxon>Cyanobacteriota</taxon>
        <taxon>Cyanophyceae</taxon>
        <taxon>Nostocales</taxon>
        <taxon>Aphanizomenonaceae</taxon>
        <taxon>Dolichospermum</taxon>
    </lineage>
</organism>
<accession>A0A480ABE2</accession>
<protein>
    <recommendedName>
        <fullName evidence="1">DUF218 domain-containing protein</fullName>
    </recommendedName>
</protein>
<comment type="caution">
    <text evidence="2">The sequence shown here is derived from an EMBL/GenBank/DDBJ whole genome shotgun (WGS) entry which is preliminary data.</text>
</comment>
<dbReference type="PANTHER" id="PTHR30336:SF20">
    <property type="entry name" value="DUF218 DOMAIN-CONTAINING PROTEIN"/>
    <property type="match status" value="1"/>
</dbReference>
<dbReference type="InterPro" id="IPR051599">
    <property type="entry name" value="Cell_Envelope_Assoc"/>
</dbReference>
<dbReference type="EMBL" id="BJCF01000012">
    <property type="protein sequence ID" value="GCL41822.1"/>
    <property type="molecule type" value="Genomic_DNA"/>
</dbReference>
<dbReference type="Pfam" id="PF02698">
    <property type="entry name" value="DUF218"/>
    <property type="match status" value="1"/>
</dbReference>
<dbReference type="AlphaFoldDB" id="A0A480ABE2"/>
<dbReference type="InterPro" id="IPR014729">
    <property type="entry name" value="Rossmann-like_a/b/a_fold"/>
</dbReference>
<dbReference type="CDD" id="cd06259">
    <property type="entry name" value="YdcF-like"/>
    <property type="match status" value="1"/>
</dbReference>
<dbReference type="PANTHER" id="PTHR30336">
    <property type="entry name" value="INNER MEMBRANE PROTEIN, PROBABLE PERMEASE"/>
    <property type="match status" value="1"/>
</dbReference>
<proteinExistence type="predicted"/>
<dbReference type="RefSeq" id="WP_137907502.1">
    <property type="nucleotide sequence ID" value="NZ_BJCF01000012.1"/>
</dbReference>
<dbReference type="Proteomes" id="UP000299367">
    <property type="component" value="Unassembled WGS sequence"/>
</dbReference>
<dbReference type="OrthoDB" id="9782395at2"/>
<dbReference type="InterPro" id="IPR003848">
    <property type="entry name" value="DUF218"/>
</dbReference>
<evidence type="ECO:0000259" key="1">
    <source>
        <dbReference type="Pfam" id="PF02698"/>
    </source>
</evidence>
<sequence length="210" mass="24125">MKRKRKRKRKFRLAWLVLAAALGLSTIIPVRIAIAFHQTAVPQAIFVLGGDYKRMEFAAQLWLSHKDLDIWVSDCDYNLNYNRRIFQRFGVPNRQLRFDGRATDTVTNFTSMVDKFAARKIQHIYLITSDYHMRRSKAIAKRCCKQFATIVLGSQGIVVTPLAVPSWGDRSESLVRVLRDCGRSLLWIFTGKTGASFNPRLLVKISKYNG</sequence>
<feature type="domain" description="DUF218" evidence="1">
    <location>
        <begin position="43"/>
        <end position="164"/>
    </location>
</feature>
<evidence type="ECO:0000313" key="3">
    <source>
        <dbReference type="Proteomes" id="UP000299367"/>
    </source>
</evidence>
<reference evidence="3" key="1">
    <citation type="submission" date="2019-02" db="EMBL/GenBank/DDBJ databases">
        <title>Draft genome sequence of Dolichospermum planctonicum NIES-80.</title>
        <authorList>
            <person name="Yamaguchi H."/>
            <person name="Suzuki S."/>
            <person name="Kawachi M."/>
        </authorList>
    </citation>
    <scope>NUCLEOTIDE SEQUENCE [LARGE SCALE GENOMIC DNA]</scope>
    <source>
        <strain evidence="3">NIES-80</strain>
    </source>
</reference>
<gene>
    <name evidence="2" type="ORF">NIES80_15190</name>
</gene>
<dbReference type="Gene3D" id="3.40.50.620">
    <property type="entry name" value="HUPs"/>
    <property type="match status" value="1"/>
</dbReference>
<dbReference type="GO" id="GO:0005886">
    <property type="term" value="C:plasma membrane"/>
    <property type="evidence" value="ECO:0007669"/>
    <property type="project" value="TreeGrafter"/>
</dbReference>
<name>A0A480ABE2_9CYAN</name>